<evidence type="ECO:0008006" key="4">
    <source>
        <dbReference type="Google" id="ProtNLM"/>
    </source>
</evidence>
<dbReference type="Proteomes" id="UP000196368">
    <property type="component" value="Unassembled WGS sequence"/>
</dbReference>
<dbReference type="GO" id="GO:0006974">
    <property type="term" value="P:DNA damage response"/>
    <property type="evidence" value="ECO:0007669"/>
    <property type="project" value="TreeGrafter"/>
</dbReference>
<sequence>MKRLYFLFALACFLLFPAAALAQAPQLHVTAEAEVRVPPDRAAITFGLFEKTDNLRQGAERLNTASSQILQYLRTRGVEERFIQADNLQILPVYTAPAANRPEKLQYEISQTFTVTLEDPSQYEDVLYALLERGVNRITNVSFYSTQLRRYRDQARTQAIRAACEKARLMAEAAEVKLGKLTDLREADASAFWSPRWASNVSQNVLVPEASASEESAPATGMISVRAAVELTYKIK</sequence>
<proteinExistence type="predicted"/>
<gene>
    <name evidence="2" type="ORF">B5F75_02870</name>
</gene>
<dbReference type="PANTHER" id="PTHR34387">
    <property type="entry name" value="SLR1258 PROTEIN"/>
    <property type="match status" value="1"/>
</dbReference>
<dbReference type="PANTHER" id="PTHR34387:SF1">
    <property type="entry name" value="PERIPLASMIC IMMUNOGENIC PROTEIN"/>
    <property type="match status" value="1"/>
</dbReference>
<dbReference type="InterPro" id="IPR007497">
    <property type="entry name" value="SIMPL/DUF541"/>
</dbReference>
<dbReference type="InterPro" id="IPR052022">
    <property type="entry name" value="26kDa_periplasmic_antigen"/>
</dbReference>
<dbReference type="AlphaFoldDB" id="A0A1Y4DCC1"/>
<evidence type="ECO:0000256" key="1">
    <source>
        <dbReference type="SAM" id="SignalP"/>
    </source>
</evidence>
<keyword evidence="1" id="KW-0732">Signal</keyword>
<reference evidence="3" key="1">
    <citation type="submission" date="2017-04" db="EMBL/GenBank/DDBJ databases">
        <title>Function of individual gut microbiota members based on whole genome sequencing of pure cultures obtained from chicken caecum.</title>
        <authorList>
            <person name="Medvecky M."/>
            <person name="Cejkova D."/>
            <person name="Polansky O."/>
            <person name="Karasova D."/>
            <person name="Kubasova T."/>
            <person name="Cizek A."/>
            <person name="Rychlik I."/>
        </authorList>
    </citation>
    <scope>NUCLEOTIDE SEQUENCE [LARGE SCALE GENOMIC DNA]</scope>
    <source>
        <strain evidence="3">An273</strain>
    </source>
</reference>
<feature type="chain" id="PRO_5013322870" description="SIMPL domain-containing protein" evidence="1">
    <location>
        <begin position="23"/>
        <end position="236"/>
    </location>
</feature>
<name>A0A1Y4DCC1_9BACT</name>
<evidence type="ECO:0000313" key="3">
    <source>
        <dbReference type="Proteomes" id="UP000196368"/>
    </source>
</evidence>
<dbReference type="Gene3D" id="3.30.70.2970">
    <property type="entry name" value="Protein of unknown function (DUF541), domain 2"/>
    <property type="match status" value="1"/>
</dbReference>
<protein>
    <recommendedName>
        <fullName evidence="4">SIMPL domain-containing protein</fullName>
    </recommendedName>
</protein>
<dbReference type="RefSeq" id="WP_087287683.1">
    <property type="nucleotide sequence ID" value="NZ_NFJD01000002.1"/>
</dbReference>
<keyword evidence="3" id="KW-1185">Reference proteome</keyword>
<organism evidence="2 3">
    <name type="scientific">Candidatus Avelusimicrobium gallicola</name>
    <dbReference type="NCBI Taxonomy" id="2562704"/>
    <lineage>
        <taxon>Bacteria</taxon>
        <taxon>Pseudomonadati</taxon>
        <taxon>Elusimicrobiota</taxon>
        <taxon>Elusimicrobia</taxon>
        <taxon>Elusimicrobiales</taxon>
        <taxon>Elusimicrobiaceae</taxon>
        <taxon>Candidatus Avelusimicrobium</taxon>
    </lineage>
</organism>
<feature type="signal peptide" evidence="1">
    <location>
        <begin position="1"/>
        <end position="22"/>
    </location>
</feature>
<dbReference type="Gene3D" id="3.30.110.170">
    <property type="entry name" value="Protein of unknown function (DUF541), domain 1"/>
    <property type="match status" value="1"/>
</dbReference>
<evidence type="ECO:0000313" key="2">
    <source>
        <dbReference type="EMBL" id="OUO56804.1"/>
    </source>
</evidence>
<dbReference type="Pfam" id="PF04402">
    <property type="entry name" value="SIMPL"/>
    <property type="match status" value="1"/>
</dbReference>
<accession>A0A1Y4DCC1</accession>
<dbReference type="EMBL" id="NFJD01000002">
    <property type="protein sequence ID" value="OUO56804.1"/>
    <property type="molecule type" value="Genomic_DNA"/>
</dbReference>
<comment type="caution">
    <text evidence="2">The sequence shown here is derived from an EMBL/GenBank/DDBJ whole genome shotgun (WGS) entry which is preliminary data.</text>
</comment>
<dbReference type="OrthoDB" id="6021921at2"/>